<name>A0A832J3T4_9GAMM</name>
<dbReference type="PANTHER" id="PTHR43739:SF5">
    <property type="entry name" value="EXO-ALPHA-SIALIDASE"/>
    <property type="match status" value="1"/>
</dbReference>
<sequence>MILMKKSRSAHPPGKLKLAGLQLITLLTTLTCSTISVAEDYIITDLGADFKPLSINENGTITGIDTMTGNPSAVTYRDPGPIISLQNSSLESYALDANESGFTVGYENNGSLNQALLWDKQQVSNELQQFSGLLEARGINSFSEVIGVRQTDDDYQRAFNYDIFTGTLNTLGTLGGANAWANQINDRSNITGAAEDQQGNILAFRFDGKTMNNLGRLDGYQHSEGLDINEKNAVVGSAFNSREAFSGTRAFFVAEFQGLVNLGSINHDIDSTARAINNDGVIIGQSTRLNGDERAFLYDTAGIDRLYIYANPKASDIVYTTSTSGRGVAKSTNQGLAWGKINKGLPESPINDLAIHPSNTQIMYVPTDNGVYVTENGGEEWSYVDITSTITDLEDGFPTEFATYAVYFDENNLDHIYVGSAVGIFYSHDAGKTWALGEDSSGFGSFVFAAQPDPGA</sequence>
<comment type="caution">
    <text evidence="1">The sequence shown here is derived from an EMBL/GenBank/DDBJ whole genome shotgun (WGS) entry which is preliminary data.</text>
</comment>
<dbReference type="GO" id="GO:0010411">
    <property type="term" value="P:xyloglucan metabolic process"/>
    <property type="evidence" value="ECO:0007669"/>
    <property type="project" value="TreeGrafter"/>
</dbReference>
<accession>A0A832J3T4</accession>
<dbReference type="EMBL" id="DRNF01000172">
    <property type="protein sequence ID" value="HHJ80529.1"/>
    <property type="molecule type" value="Genomic_DNA"/>
</dbReference>
<dbReference type="InterPro" id="IPR022562">
    <property type="entry name" value="DUF3466"/>
</dbReference>
<dbReference type="PANTHER" id="PTHR43739">
    <property type="entry name" value="XYLOGLUCANASE (EUROFUNG)"/>
    <property type="match status" value="1"/>
</dbReference>
<dbReference type="AlphaFoldDB" id="A0A832J3T4"/>
<dbReference type="Pfam" id="PF11949">
    <property type="entry name" value="DUF3466"/>
    <property type="match status" value="1"/>
</dbReference>
<dbReference type="InterPro" id="IPR015943">
    <property type="entry name" value="WD40/YVTN_repeat-like_dom_sf"/>
</dbReference>
<organism evidence="1">
    <name type="scientific">Candidatus Tenderia electrophaga</name>
    <dbReference type="NCBI Taxonomy" id="1748243"/>
    <lineage>
        <taxon>Bacteria</taxon>
        <taxon>Pseudomonadati</taxon>
        <taxon>Pseudomonadota</taxon>
        <taxon>Gammaproteobacteria</taxon>
        <taxon>Candidatus Tenderiales</taxon>
        <taxon>Candidatus Tenderiaceae</taxon>
        <taxon>Candidatus Tenderia</taxon>
    </lineage>
</organism>
<dbReference type="InterPro" id="IPR014262">
    <property type="entry name" value="HAF_rpt"/>
</dbReference>
<protein>
    <submittedName>
        <fullName evidence="1">DUF3466 family protein</fullName>
    </submittedName>
</protein>
<feature type="non-terminal residue" evidence="1">
    <location>
        <position position="456"/>
    </location>
</feature>
<evidence type="ECO:0000313" key="1">
    <source>
        <dbReference type="EMBL" id="HHJ80529.1"/>
    </source>
</evidence>
<proteinExistence type="predicted"/>
<dbReference type="Gene3D" id="2.130.10.10">
    <property type="entry name" value="YVTN repeat-like/Quinoprotein amine dehydrogenase"/>
    <property type="match status" value="2"/>
</dbReference>
<dbReference type="SUPFAM" id="SSF110296">
    <property type="entry name" value="Oligoxyloglucan reducing end-specific cellobiohydrolase"/>
    <property type="match status" value="1"/>
</dbReference>
<dbReference type="InterPro" id="IPR052025">
    <property type="entry name" value="Xyloglucanase_GH74"/>
</dbReference>
<dbReference type="Proteomes" id="UP000885832">
    <property type="component" value="Unassembled WGS sequence"/>
</dbReference>
<gene>
    <name evidence="1" type="ORF">ENJ65_02730</name>
</gene>
<dbReference type="NCBIfam" id="TIGR02913">
    <property type="entry name" value="HAF_rpt"/>
    <property type="match status" value="1"/>
</dbReference>
<reference evidence="1" key="1">
    <citation type="journal article" date="2020" name="mSystems">
        <title>Genome- and Community-Level Interaction Insights into Carbon Utilization and Element Cycling Functions of Hydrothermarchaeota in Hydrothermal Sediment.</title>
        <authorList>
            <person name="Zhou Z."/>
            <person name="Liu Y."/>
            <person name="Xu W."/>
            <person name="Pan J."/>
            <person name="Luo Z.H."/>
            <person name="Li M."/>
        </authorList>
    </citation>
    <scope>NUCLEOTIDE SEQUENCE [LARGE SCALE GENOMIC DNA]</scope>
    <source>
        <strain evidence="1">HyVt-505</strain>
    </source>
</reference>